<dbReference type="GO" id="GO:0005886">
    <property type="term" value="C:plasma membrane"/>
    <property type="evidence" value="ECO:0007669"/>
    <property type="project" value="TreeGrafter"/>
</dbReference>
<feature type="compositionally biased region" description="Polar residues" evidence="9">
    <location>
        <begin position="338"/>
        <end position="351"/>
    </location>
</feature>
<sequence>MSAKLEQTDVNESRFGAMNGRNIGRNNVAKLDTPVRAARPNAKARNGDVDGSIVGDRSLSLEDQRAFAVRQCLKPVLSHVGIVALLLVYCFVGAAIFQAIESPREIEEQQELIKSRDFVIEMLWNNSQAMDQENWTRLAVFEIGKFAHSLDTAFHHGVTPGAAEKWTYYGSLFFAATVVSTIGYGHHAPVTPAGRVVCILYALVGIPLYLFCVADMGLLLARAMTRLFSIVGYQLWRFERDRRNQKFKDHRGDSPSRESVALSNTSANSNRTELTTCSPRDSPKLSTSEKEKTSSSLPLGKTTSIDSEEITPSGAQSSTSSGLPETKTESDRSKGETPASNDARSCRTAQSEKNRKRGAVLADQNMDVISLDDDVEELNSDIDNRHCAAEDANNTSQIKMSTLVSLNRGTQGIGLHPSLTQRSRDPRLTIFTGTPVGTEDMEGAAEEKNIRHRFAERKIDVPLAVVVLLFLLYNVLCALVIKQWEGWDFLTAFYFSFITLSTIGFGDVFPEHQKNLLGFSVMILFGMAVLTMCISLAQNQTYKTVQRSLAKFKALTKRTSKTEGDPEQVSHA</sequence>
<evidence type="ECO:0000256" key="5">
    <source>
        <dbReference type="ARBA" id="ARBA00023065"/>
    </source>
</evidence>
<feature type="compositionally biased region" description="Basic and acidic residues" evidence="9">
    <location>
        <begin position="247"/>
        <end position="256"/>
    </location>
</feature>
<dbReference type="Proteomes" id="UP000838412">
    <property type="component" value="Chromosome 3"/>
</dbReference>
<proteinExistence type="inferred from homology"/>
<evidence type="ECO:0000313" key="12">
    <source>
        <dbReference type="EMBL" id="CAH1257625.1"/>
    </source>
</evidence>
<dbReference type="InterPro" id="IPR003280">
    <property type="entry name" value="2pore_dom_K_chnl"/>
</dbReference>
<feature type="transmembrane region" description="Helical" evidence="10">
    <location>
        <begin position="487"/>
        <end position="509"/>
    </location>
</feature>
<feature type="transmembrane region" description="Helical" evidence="10">
    <location>
        <begin position="192"/>
        <end position="211"/>
    </location>
</feature>
<comment type="similarity">
    <text evidence="8">Belongs to the two pore domain potassium channel (TC 1.A.1.8) family.</text>
</comment>
<reference evidence="12" key="1">
    <citation type="submission" date="2022-01" db="EMBL/GenBank/DDBJ databases">
        <authorList>
            <person name="Braso-Vives M."/>
        </authorList>
    </citation>
    <scope>NUCLEOTIDE SEQUENCE</scope>
</reference>
<feature type="domain" description="Potassium channel" evidence="11">
    <location>
        <begin position="469"/>
        <end position="538"/>
    </location>
</feature>
<keyword evidence="7 8" id="KW-0407">Ion channel</keyword>
<evidence type="ECO:0000259" key="11">
    <source>
        <dbReference type="Pfam" id="PF07885"/>
    </source>
</evidence>
<keyword evidence="3 8" id="KW-0812">Transmembrane</keyword>
<dbReference type="Gene3D" id="1.10.287.70">
    <property type="match status" value="2"/>
</dbReference>
<organism evidence="12 13">
    <name type="scientific">Branchiostoma lanceolatum</name>
    <name type="common">Common lancelet</name>
    <name type="synonym">Amphioxus lanceolatum</name>
    <dbReference type="NCBI Taxonomy" id="7740"/>
    <lineage>
        <taxon>Eukaryota</taxon>
        <taxon>Metazoa</taxon>
        <taxon>Chordata</taxon>
        <taxon>Cephalochordata</taxon>
        <taxon>Leptocardii</taxon>
        <taxon>Amphioxiformes</taxon>
        <taxon>Branchiostomatidae</taxon>
        <taxon>Branchiostoma</taxon>
    </lineage>
</organism>
<accession>A0A8J9ZNP2</accession>
<dbReference type="Pfam" id="PF07885">
    <property type="entry name" value="Ion_trans_2"/>
    <property type="match status" value="2"/>
</dbReference>
<dbReference type="OrthoDB" id="297496at2759"/>
<feature type="transmembrane region" description="Helical" evidence="10">
    <location>
        <begin position="461"/>
        <end position="481"/>
    </location>
</feature>
<comment type="subcellular location">
    <subcellularLocation>
        <location evidence="1">Membrane</location>
        <topology evidence="1">Multi-pass membrane protein</topology>
    </subcellularLocation>
</comment>
<dbReference type="EMBL" id="OV696688">
    <property type="protein sequence ID" value="CAH1257625.1"/>
    <property type="molecule type" value="Genomic_DNA"/>
</dbReference>
<feature type="compositionally biased region" description="Basic and acidic residues" evidence="9">
    <location>
        <begin position="281"/>
        <end position="293"/>
    </location>
</feature>
<dbReference type="AlphaFoldDB" id="A0A8J9ZNP2"/>
<protein>
    <submittedName>
        <fullName evidence="12">KCNK9 protein</fullName>
    </submittedName>
</protein>
<feature type="compositionally biased region" description="Polar residues" evidence="9">
    <location>
        <begin position="313"/>
        <end position="323"/>
    </location>
</feature>
<dbReference type="PRINTS" id="PR01333">
    <property type="entry name" value="2POREKCHANEL"/>
</dbReference>
<evidence type="ECO:0000256" key="10">
    <source>
        <dbReference type="SAM" id="Phobius"/>
    </source>
</evidence>
<feature type="compositionally biased region" description="Basic and acidic residues" evidence="9">
    <location>
        <begin position="326"/>
        <end position="335"/>
    </location>
</feature>
<name>A0A8J9ZNP2_BRALA</name>
<dbReference type="GO" id="GO:0030322">
    <property type="term" value="P:stabilization of membrane potential"/>
    <property type="evidence" value="ECO:0007669"/>
    <property type="project" value="TreeGrafter"/>
</dbReference>
<evidence type="ECO:0000256" key="6">
    <source>
        <dbReference type="ARBA" id="ARBA00023136"/>
    </source>
</evidence>
<keyword evidence="5 8" id="KW-0406">Ion transport</keyword>
<dbReference type="GO" id="GO:0022841">
    <property type="term" value="F:potassium ion leak channel activity"/>
    <property type="evidence" value="ECO:0007669"/>
    <property type="project" value="TreeGrafter"/>
</dbReference>
<evidence type="ECO:0000256" key="3">
    <source>
        <dbReference type="ARBA" id="ARBA00022692"/>
    </source>
</evidence>
<dbReference type="PANTHER" id="PTHR11003">
    <property type="entry name" value="POTASSIUM CHANNEL, SUBFAMILY K"/>
    <property type="match status" value="1"/>
</dbReference>
<feature type="transmembrane region" description="Helical" evidence="10">
    <location>
        <begin position="166"/>
        <end position="185"/>
    </location>
</feature>
<gene>
    <name evidence="12" type="primary">KCNK9</name>
    <name evidence="12" type="ORF">BLAG_LOCUS15469</name>
</gene>
<keyword evidence="2 8" id="KW-0813">Transport</keyword>
<dbReference type="PANTHER" id="PTHR11003:SF330">
    <property type="entry name" value="POTASSIUM CHANNEL DOMAIN-CONTAINING PROTEIN"/>
    <property type="match status" value="1"/>
</dbReference>
<feature type="domain" description="Potassium channel" evidence="11">
    <location>
        <begin position="163"/>
        <end position="220"/>
    </location>
</feature>
<dbReference type="GO" id="GO:0015271">
    <property type="term" value="F:outward rectifier potassium channel activity"/>
    <property type="evidence" value="ECO:0007669"/>
    <property type="project" value="TreeGrafter"/>
</dbReference>
<feature type="transmembrane region" description="Helical" evidence="10">
    <location>
        <begin position="80"/>
        <end position="100"/>
    </location>
</feature>
<evidence type="ECO:0000256" key="8">
    <source>
        <dbReference type="RuleBase" id="RU003857"/>
    </source>
</evidence>
<keyword evidence="13" id="KW-1185">Reference proteome</keyword>
<evidence type="ECO:0000256" key="9">
    <source>
        <dbReference type="SAM" id="MobiDB-lite"/>
    </source>
</evidence>
<evidence type="ECO:0000313" key="13">
    <source>
        <dbReference type="Proteomes" id="UP000838412"/>
    </source>
</evidence>
<dbReference type="SUPFAM" id="SSF81324">
    <property type="entry name" value="Voltage-gated potassium channels"/>
    <property type="match status" value="2"/>
</dbReference>
<feature type="compositionally biased region" description="Polar residues" evidence="9">
    <location>
        <begin position="261"/>
        <end position="279"/>
    </location>
</feature>
<evidence type="ECO:0000256" key="2">
    <source>
        <dbReference type="ARBA" id="ARBA00022448"/>
    </source>
</evidence>
<dbReference type="InterPro" id="IPR013099">
    <property type="entry name" value="K_chnl_dom"/>
</dbReference>
<evidence type="ECO:0000256" key="1">
    <source>
        <dbReference type="ARBA" id="ARBA00004141"/>
    </source>
</evidence>
<keyword evidence="6 10" id="KW-0472">Membrane</keyword>
<evidence type="ECO:0000256" key="7">
    <source>
        <dbReference type="ARBA" id="ARBA00023303"/>
    </source>
</evidence>
<evidence type="ECO:0000256" key="4">
    <source>
        <dbReference type="ARBA" id="ARBA00022989"/>
    </source>
</evidence>
<feature type="region of interest" description="Disordered" evidence="9">
    <location>
        <begin position="247"/>
        <end position="360"/>
    </location>
</feature>
<feature type="transmembrane region" description="Helical" evidence="10">
    <location>
        <begin position="516"/>
        <end position="537"/>
    </location>
</feature>
<keyword evidence="4 10" id="KW-1133">Transmembrane helix</keyword>